<dbReference type="InterPro" id="IPR008979">
    <property type="entry name" value="Galactose-bd-like_sf"/>
</dbReference>
<evidence type="ECO:0000259" key="1">
    <source>
        <dbReference type="Pfam" id="PF04862"/>
    </source>
</evidence>
<dbReference type="InterPro" id="IPR006946">
    <property type="entry name" value="DGR2-like_dom"/>
</dbReference>
<feature type="domain" description="DUF642" evidence="1">
    <location>
        <begin position="69"/>
        <end position="228"/>
    </location>
</feature>
<organism evidence="2 3">
    <name type="scientific">Candidatus Falkowbacteria bacterium GW2011_GWE1_38_31</name>
    <dbReference type="NCBI Taxonomy" id="1618638"/>
    <lineage>
        <taxon>Bacteria</taxon>
        <taxon>Candidatus Falkowiibacteriota</taxon>
    </lineage>
</organism>
<sequence>MKRILSSLSVIVVVAALVVGGTAAYFNDTEVSTGNVFTTGSIDLKVDHSVATYNGESCELNCTPVTQELIVNGGFENPTLSNGGYAIYPNGISGWAIESGGGVEIQRNAAGAPHSGLQHAELDSTNSSSMSQTITTVAGVKYRLSFWYSPRPNRPANDNAIDYKVIIVSNNNTLVSGKVGVNESVGAQTVWKQYIYDFVAESAQTKIYFGDAGISNTYGGYLDDISVKELVCIASVYENTPGGYCELWEEKDLATEKFFNFEDLKPQDSGSNLISLHVEDNEAYVCLNLVNKLDEEKGRNDAEADAGDESDDMGELSGYLNLVGWYSDAMGNKISKIFGPENTDAMGAISYADSVTGTPVLPGETKYVLLEWCFGDMTVNGTTVTCNGNADDINQAQTDMFLADLQFNAVQTRNNSSFTCTSLIEQ</sequence>
<dbReference type="AlphaFoldDB" id="A0A0G0JSL6"/>
<gene>
    <name evidence="2" type="ORF">US91_C0011G0002</name>
</gene>
<dbReference type="EMBL" id="LBUU01000011">
    <property type="protein sequence ID" value="KKQ69632.1"/>
    <property type="molecule type" value="Genomic_DNA"/>
</dbReference>
<dbReference type="NCBIfam" id="TIGR04088">
    <property type="entry name" value="cognate_SipW"/>
    <property type="match status" value="1"/>
</dbReference>
<proteinExistence type="predicted"/>
<reference evidence="2 3" key="1">
    <citation type="journal article" date="2015" name="Nature">
        <title>rRNA introns, odd ribosomes, and small enigmatic genomes across a large radiation of phyla.</title>
        <authorList>
            <person name="Brown C.T."/>
            <person name="Hug L.A."/>
            <person name="Thomas B.C."/>
            <person name="Sharon I."/>
            <person name="Castelle C.J."/>
            <person name="Singh A."/>
            <person name="Wilkins M.J."/>
            <person name="Williams K.H."/>
            <person name="Banfield J.F."/>
        </authorList>
    </citation>
    <scope>NUCLEOTIDE SEQUENCE [LARGE SCALE GENOMIC DNA]</scope>
</reference>
<accession>A0A0G0JSL6</accession>
<dbReference type="Pfam" id="PF04862">
    <property type="entry name" value="DUF642"/>
    <property type="match status" value="1"/>
</dbReference>
<dbReference type="InterPro" id="IPR022121">
    <property type="entry name" value="Peptidase_M73_camelysin"/>
</dbReference>
<evidence type="ECO:0000313" key="2">
    <source>
        <dbReference type="EMBL" id="KKQ69632.1"/>
    </source>
</evidence>
<dbReference type="Proteomes" id="UP000034022">
    <property type="component" value="Unassembled WGS sequence"/>
</dbReference>
<dbReference type="InterPro" id="IPR023833">
    <property type="entry name" value="Signal_pept_SipW-depend-type"/>
</dbReference>
<comment type="caution">
    <text evidence="2">The sequence shown here is derived from an EMBL/GenBank/DDBJ whole genome shotgun (WGS) entry which is preliminary data.</text>
</comment>
<dbReference type="SUPFAM" id="SSF49785">
    <property type="entry name" value="Galactose-binding domain-like"/>
    <property type="match status" value="1"/>
</dbReference>
<evidence type="ECO:0000313" key="3">
    <source>
        <dbReference type="Proteomes" id="UP000034022"/>
    </source>
</evidence>
<dbReference type="Pfam" id="PF12389">
    <property type="entry name" value="Peptidase_M73"/>
    <property type="match status" value="1"/>
</dbReference>
<protein>
    <recommendedName>
        <fullName evidence="1">DUF642 domain-containing protein</fullName>
    </recommendedName>
</protein>
<dbReference type="Gene3D" id="2.60.120.260">
    <property type="entry name" value="Galactose-binding domain-like"/>
    <property type="match status" value="1"/>
</dbReference>
<name>A0A0G0JSL6_9BACT</name>